<dbReference type="InterPro" id="IPR036047">
    <property type="entry name" value="F-box-like_dom_sf"/>
</dbReference>
<proteinExistence type="predicted"/>
<dbReference type="STRING" id="3476.A0A2P5BU16"/>
<gene>
    <name evidence="2" type="ORF">PanWU01x14_210760</name>
</gene>
<dbReference type="PANTHER" id="PTHR34223:SF51">
    <property type="entry name" value="OS06G0556300 PROTEIN"/>
    <property type="match status" value="1"/>
</dbReference>
<dbReference type="CDD" id="cd09917">
    <property type="entry name" value="F-box_SF"/>
    <property type="match status" value="1"/>
</dbReference>
<keyword evidence="3" id="KW-1185">Reference proteome</keyword>
<dbReference type="Proteomes" id="UP000237105">
    <property type="component" value="Unassembled WGS sequence"/>
</dbReference>
<dbReference type="InterPro" id="IPR053197">
    <property type="entry name" value="F-box_SCFL_complex_component"/>
</dbReference>
<dbReference type="InterPro" id="IPR001810">
    <property type="entry name" value="F-box_dom"/>
</dbReference>
<name>A0A2P5BU16_PARAD</name>
<evidence type="ECO:0000313" key="3">
    <source>
        <dbReference type="Proteomes" id="UP000237105"/>
    </source>
</evidence>
<comment type="caution">
    <text evidence="2">The sequence shown here is derived from an EMBL/GenBank/DDBJ whole genome shotgun (WGS) entry which is preliminary data.</text>
</comment>
<evidence type="ECO:0000259" key="1">
    <source>
        <dbReference type="PROSITE" id="PS50181"/>
    </source>
</evidence>
<accession>A0A2P5BU16</accession>
<feature type="domain" description="F-box" evidence="1">
    <location>
        <begin position="9"/>
        <end position="45"/>
    </location>
</feature>
<dbReference type="EMBL" id="JXTB01000223">
    <property type="protein sequence ID" value="PON52234.1"/>
    <property type="molecule type" value="Genomic_DNA"/>
</dbReference>
<dbReference type="SUPFAM" id="SSF81383">
    <property type="entry name" value="F-box domain"/>
    <property type="match status" value="1"/>
</dbReference>
<dbReference type="Gene3D" id="1.20.1280.50">
    <property type="match status" value="1"/>
</dbReference>
<dbReference type="OrthoDB" id="1148828at2759"/>
<dbReference type="SMART" id="SM00256">
    <property type="entry name" value="FBOX"/>
    <property type="match status" value="1"/>
</dbReference>
<dbReference type="PROSITE" id="PS50181">
    <property type="entry name" value="FBOX"/>
    <property type="match status" value="1"/>
</dbReference>
<dbReference type="PANTHER" id="PTHR34223">
    <property type="entry name" value="OS11G0201299 PROTEIN"/>
    <property type="match status" value="1"/>
</dbReference>
<organism evidence="2 3">
    <name type="scientific">Parasponia andersonii</name>
    <name type="common">Sponia andersonii</name>
    <dbReference type="NCBI Taxonomy" id="3476"/>
    <lineage>
        <taxon>Eukaryota</taxon>
        <taxon>Viridiplantae</taxon>
        <taxon>Streptophyta</taxon>
        <taxon>Embryophyta</taxon>
        <taxon>Tracheophyta</taxon>
        <taxon>Spermatophyta</taxon>
        <taxon>Magnoliopsida</taxon>
        <taxon>eudicotyledons</taxon>
        <taxon>Gunneridae</taxon>
        <taxon>Pentapetalae</taxon>
        <taxon>rosids</taxon>
        <taxon>fabids</taxon>
        <taxon>Rosales</taxon>
        <taxon>Cannabaceae</taxon>
        <taxon>Parasponia</taxon>
    </lineage>
</organism>
<dbReference type="Pfam" id="PF24758">
    <property type="entry name" value="LRR_At5g56370"/>
    <property type="match status" value="1"/>
</dbReference>
<reference evidence="3" key="1">
    <citation type="submission" date="2016-06" db="EMBL/GenBank/DDBJ databases">
        <title>Parallel loss of symbiosis genes in relatives of nitrogen-fixing non-legume Parasponia.</title>
        <authorList>
            <person name="Van Velzen R."/>
            <person name="Holmer R."/>
            <person name="Bu F."/>
            <person name="Rutten L."/>
            <person name="Van Zeijl A."/>
            <person name="Liu W."/>
            <person name="Santuari L."/>
            <person name="Cao Q."/>
            <person name="Sharma T."/>
            <person name="Shen D."/>
            <person name="Roswanjaya Y."/>
            <person name="Wardhani T."/>
            <person name="Kalhor M.S."/>
            <person name="Jansen J."/>
            <person name="Van den Hoogen J."/>
            <person name="Gungor B."/>
            <person name="Hartog M."/>
            <person name="Hontelez J."/>
            <person name="Verver J."/>
            <person name="Yang W.-C."/>
            <person name="Schijlen E."/>
            <person name="Repin R."/>
            <person name="Schilthuizen M."/>
            <person name="Schranz E."/>
            <person name="Heidstra R."/>
            <person name="Miyata K."/>
            <person name="Fedorova E."/>
            <person name="Kohlen W."/>
            <person name="Bisseling T."/>
            <person name="Smit S."/>
            <person name="Geurts R."/>
        </authorList>
    </citation>
    <scope>NUCLEOTIDE SEQUENCE [LARGE SCALE GENOMIC DNA]</scope>
    <source>
        <strain evidence="3">cv. WU1-14</strain>
    </source>
</reference>
<sequence>MSKPLKTSTDRFTSLPEHVAHEILKFLPLEDISRLSVVSRTCRQVCISMPSLKVNVVPYLYNATKRTQLMNYVDRLLSLRRGMDSRCLFIDWGLPSTEEVHRVLSWLHNAVVCNFKQLKLILRLKSGSEFRVPPSLLCSTSLESLTVNISTSALLKFPSYCSSINGFSSLESLTLCGVRIDESFSNWVSICCKFLRKLCLSQIKETKSLVINSSSMYQLFISSTYNNELCHLQVSAETLEYMTLRWEFDDSPNNRTLQLSIPKLQIFLWRGTVLSFPFTENMACLKSLRSITYTSHNLVRLYCDVCYLKSRSLGDILQVSNITIKVK</sequence>
<evidence type="ECO:0000313" key="2">
    <source>
        <dbReference type="EMBL" id="PON52234.1"/>
    </source>
</evidence>
<protein>
    <submittedName>
        <fullName evidence="2">F-box domain containing protein</fullName>
    </submittedName>
</protein>
<dbReference type="AlphaFoldDB" id="A0A2P5BU16"/>
<dbReference type="InterPro" id="IPR055411">
    <property type="entry name" value="LRR_FXL15/At3g58940/PEG3-like"/>
</dbReference>
<dbReference type="Pfam" id="PF00646">
    <property type="entry name" value="F-box"/>
    <property type="match status" value="1"/>
</dbReference>